<dbReference type="PROSITE" id="PS00420">
    <property type="entry name" value="SRCR_1"/>
    <property type="match status" value="1"/>
</dbReference>
<feature type="disulfide bond" evidence="4">
    <location>
        <begin position="65"/>
        <end position="126"/>
    </location>
</feature>
<dbReference type="PRINTS" id="PR00258">
    <property type="entry name" value="SPERACTRCPTR"/>
</dbReference>
<feature type="disulfide bond" evidence="4">
    <location>
        <begin position="172"/>
        <end position="233"/>
    </location>
</feature>
<keyword evidence="3 4" id="KW-1015">Disulfide bond</keyword>
<accession>H3A4K2</accession>
<dbReference type="PROSITE" id="PS50287">
    <property type="entry name" value="SRCR_2"/>
    <property type="match status" value="6"/>
</dbReference>
<dbReference type="Pfam" id="PF00530">
    <property type="entry name" value="SRCR"/>
    <property type="match status" value="6"/>
</dbReference>
<evidence type="ECO:0000256" key="2">
    <source>
        <dbReference type="ARBA" id="ARBA00022737"/>
    </source>
</evidence>
<dbReference type="FunCoup" id="H3A4K2">
    <property type="interactions" value="67"/>
</dbReference>
<feature type="domain" description="SRCR" evidence="6">
    <location>
        <begin position="378"/>
        <end position="478"/>
    </location>
</feature>
<dbReference type="Proteomes" id="UP000008672">
    <property type="component" value="Unassembled WGS sequence"/>
</dbReference>
<feature type="disulfide bond" evidence="4">
    <location>
        <begin position="416"/>
        <end position="477"/>
    </location>
</feature>
<evidence type="ECO:0000256" key="5">
    <source>
        <dbReference type="SAM" id="Phobius"/>
    </source>
</evidence>
<dbReference type="SMART" id="SM00202">
    <property type="entry name" value="SR"/>
    <property type="match status" value="6"/>
</dbReference>
<comment type="caution">
    <text evidence="4">Lacks conserved residue(s) required for the propagation of feature annotation.</text>
</comment>
<feature type="disulfide bond" evidence="4">
    <location>
        <begin position="403"/>
        <end position="467"/>
    </location>
</feature>
<keyword evidence="5" id="KW-0472">Membrane</keyword>
<reference evidence="7" key="3">
    <citation type="submission" date="2025-09" db="UniProtKB">
        <authorList>
            <consortium name="Ensembl"/>
        </authorList>
    </citation>
    <scope>IDENTIFICATION</scope>
</reference>
<feature type="disulfide bond" evidence="4">
    <location>
        <begin position="641"/>
        <end position="702"/>
    </location>
</feature>
<feature type="domain" description="SRCR" evidence="6">
    <location>
        <begin position="132"/>
        <end position="234"/>
    </location>
</feature>
<dbReference type="InterPro" id="IPR001190">
    <property type="entry name" value="SRCR"/>
</dbReference>
<keyword evidence="2" id="KW-0677">Repeat</keyword>
<feature type="disulfide bond" evidence="4">
    <location>
        <begin position="447"/>
        <end position="457"/>
    </location>
</feature>
<dbReference type="Gene3D" id="3.10.250.10">
    <property type="entry name" value="SRCR-like domain"/>
    <property type="match status" value="6"/>
</dbReference>
<dbReference type="EMBL" id="AFYH01251087">
    <property type="status" value="NOT_ANNOTATED_CDS"/>
    <property type="molecule type" value="Genomic_DNA"/>
</dbReference>
<evidence type="ECO:0000259" key="6">
    <source>
        <dbReference type="PROSITE" id="PS50287"/>
    </source>
</evidence>
<feature type="disulfide bond" evidence="4">
    <location>
        <begin position="96"/>
        <end position="106"/>
    </location>
</feature>
<evidence type="ECO:0000256" key="3">
    <source>
        <dbReference type="ARBA" id="ARBA00023157"/>
    </source>
</evidence>
<dbReference type="AlphaFoldDB" id="H3A4K2"/>
<keyword evidence="1" id="KW-0732">Signal</keyword>
<organism evidence="7 8">
    <name type="scientific">Latimeria chalumnae</name>
    <name type="common">Coelacanth</name>
    <dbReference type="NCBI Taxonomy" id="7897"/>
    <lineage>
        <taxon>Eukaryota</taxon>
        <taxon>Metazoa</taxon>
        <taxon>Chordata</taxon>
        <taxon>Craniata</taxon>
        <taxon>Vertebrata</taxon>
        <taxon>Euteleostomi</taxon>
        <taxon>Coelacanthiformes</taxon>
        <taxon>Coelacanthidae</taxon>
        <taxon>Latimeria</taxon>
    </lineage>
</organism>
<keyword evidence="5" id="KW-0812">Transmembrane</keyword>
<feature type="disulfide bond" evidence="4">
    <location>
        <begin position="277"/>
        <end position="338"/>
    </location>
</feature>
<dbReference type="PANTHER" id="PTHR19331:SF484">
    <property type="entry name" value="SRCR DOMAIN-CONTAINING PROTEIN"/>
    <property type="match status" value="1"/>
</dbReference>
<keyword evidence="8" id="KW-1185">Reference proteome</keyword>
<evidence type="ECO:0000313" key="7">
    <source>
        <dbReference type="Ensembl" id="ENSLACP00000004573.1"/>
    </source>
</evidence>
<dbReference type="SUPFAM" id="SSF56487">
    <property type="entry name" value="SRCR-like"/>
    <property type="match status" value="6"/>
</dbReference>
<name>H3A4K2_LATCH</name>
<protein>
    <recommendedName>
        <fullName evidence="6">SRCR domain-containing protein</fullName>
    </recommendedName>
</protein>
<sequence length="786" mass="86296">MALGSHLSASNSCACDRLTFLGRMGIENARLVSSGSPCAGTVEIYYGGWRTVCRDFDREDGIVVCKELGCGSVIETSNNGQFGHGTGGQRLLSPQCKGSEPKLMRCKSGGWHGNRCPLSEIAGLICSEHKAVRLTGGRNACSGRVEASFQNETSWSTVCTENFDLEDAKVLCRQLECGFPQSISVRPEFGEGGGQIFNYEFQCKGDESHVRFCTVSPLTQKKCSHKDDLGLICSGYRDYRLVNGPNRCSGRVELQFRDTWGSVCDHEWDLQDADVLCRQSNCGYAIATPGGAAFGEGSGTIWADEFQCKGNESSLWECPIKPSSYHSCTHKNDAGVICSGINRTLIPGICSKEQNKISSNTADISGEIYAFCSENLKLRLANGRGECEGRVEVYYKDTWGTVCDDSWDITDADVVCRQLQCGHAIHARASALFGSGSGKIWLDDLNCSGNESALWQCPSRKWGRHDCSHKEDAGVMCSGFKQLRLVGGTNECSGKLEVFYNGSWGNVCYNNMNRHTANFLCQHLNCGLNKQLASTSVSDSQDSLLLDNVKCYGHETVIWQCSSSLRGEHQCTQLEVAELTCSGKDRENAFISISCNYLDYDKLRLVGGETKCSGRLEVWYSGSWGTVCDDSWDLPDAEVVCRQLGCGAAESIPGEAKFGKGTGPIWLDEVRCRGKELVLQDCRSSPWGQHDCSYKEDVQVHCREPPNSAPSPTGNTSPKPGKPISVRQNWFTLPVIICMILGSLLFVVLVILGGQIQSQRLQKKEALLRRESSTAYYEAVYEEINY</sequence>
<dbReference type="PANTHER" id="PTHR19331">
    <property type="entry name" value="SCAVENGER RECEPTOR DOMAIN-CONTAINING"/>
    <property type="match status" value="1"/>
</dbReference>
<feature type="domain" description="SRCR" evidence="6">
    <location>
        <begin position="29"/>
        <end position="127"/>
    </location>
</feature>
<evidence type="ECO:0000256" key="1">
    <source>
        <dbReference type="ARBA" id="ARBA00022729"/>
    </source>
</evidence>
<feature type="domain" description="SRCR" evidence="6">
    <location>
        <begin position="603"/>
        <end position="703"/>
    </location>
</feature>
<feature type="disulfide bond" evidence="4">
    <location>
        <begin position="551"/>
        <end position="561"/>
    </location>
</feature>
<keyword evidence="5" id="KW-1133">Transmembrane helix</keyword>
<feature type="disulfide bond" evidence="4">
    <location>
        <begin position="672"/>
        <end position="682"/>
    </location>
</feature>
<dbReference type="eggNOG" id="ENOG502QQ5W">
    <property type="taxonomic scope" value="Eukaryota"/>
</dbReference>
<dbReference type="HOGENOM" id="CLU_002555_0_1_1"/>
<reference evidence="7" key="2">
    <citation type="submission" date="2025-08" db="UniProtKB">
        <authorList>
            <consortium name="Ensembl"/>
        </authorList>
    </citation>
    <scope>IDENTIFICATION</scope>
</reference>
<feature type="domain" description="SRCR" evidence="6">
    <location>
        <begin position="483"/>
        <end position="582"/>
    </location>
</feature>
<evidence type="ECO:0000256" key="4">
    <source>
        <dbReference type="PROSITE-ProRule" id="PRU00196"/>
    </source>
</evidence>
<feature type="disulfide bond" evidence="4">
    <location>
        <begin position="308"/>
        <end position="318"/>
    </location>
</feature>
<evidence type="ECO:0000313" key="8">
    <source>
        <dbReference type="Proteomes" id="UP000008672"/>
    </source>
</evidence>
<dbReference type="GeneTree" id="ENSGT00950000183145"/>
<dbReference type="GO" id="GO:0016020">
    <property type="term" value="C:membrane"/>
    <property type="evidence" value="ECO:0007669"/>
    <property type="project" value="UniProtKB-SubCell"/>
</dbReference>
<feature type="disulfide bond" evidence="4">
    <location>
        <begin position="159"/>
        <end position="223"/>
    </location>
</feature>
<dbReference type="OMA" id="ESSFWNC"/>
<feature type="disulfide bond" evidence="4">
    <location>
        <begin position="203"/>
        <end position="213"/>
    </location>
</feature>
<dbReference type="InterPro" id="IPR036772">
    <property type="entry name" value="SRCR-like_dom_sf"/>
</dbReference>
<proteinExistence type="predicted"/>
<feature type="disulfide bond" evidence="4">
    <location>
        <begin position="628"/>
        <end position="692"/>
    </location>
</feature>
<feature type="transmembrane region" description="Helical" evidence="5">
    <location>
        <begin position="730"/>
        <end position="754"/>
    </location>
</feature>
<dbReference type="InParanoid" id="H3A4K2"/>
<dbReference type="Ensembl" id="ENSLACT00000004612.1">
    <property type="protein sequence ID" value="ENSLACP00000004573.1"/>
    <property type="gene ID" value="ENSLACG00000004071.1"/>
</dbReference>
<feature type="disulfide bond" evidence="4">
    <location>
        <begin position="264"/>
        <end position="328"/>
    </location>
</feature>
<reference evidence="8" key="1">
    <citation type="submission" date="2011-08" db="EMBL/GenBank/DDBJ databases">
        <title>The draft genome of Latimeria chalumnae.</title>
        <authorList>
            <person name="Di Palma F."/>
            <person name="Alfoldi J."/>
            <person name="Johnson J."/>
            <person name="Berlin A."/>
            <person name="Gnerre S."/>
            <person name="Jaffe D."/>
            <person name="MacCallum I."/>
            <person name="Young S."/>
            <person name="Walker B.J."/>
            <person name="Lander E."/>
            <person name="Lindblad-Toh K."/>
        </authorList>
    </citation>
    <scope>NUCLEOTIDE SEQUENCE [LARGE SCALE GENOMIC DNA]</scope>
    <source>
        <strain evidence="8">Wild caught</strain>
    </source>
</reference>
<feature type="domain" description="SRCR" evidence="6">
    <location>
        <begin position="239"/>
        <end position="339"/>
    </location>
</feature>